<dbReference type="SUPFAM" id="SSF58104">
    <property type="entry name" value="Methyl-accepting chemotaxis protein (MCP) signaling domain"/>
    <property type="match status" value="1"/>
</dbReference>
<evidence type="ECO:0000259" key="5">
    <source>
        <dbReference type="PROSITE" id="PS50111"/>
    </source>
</evidence>
<keyword evidence="1 3" id="KW-0807">Transducer</keyword>
<feature type="domain" description="Methyl-accepting transducer" evidence="5">
    <location>
        <begin position="19"/>
        <end position="262"/>
    </location>
</feature>
<keyword evidence="7" id="KW-1185">Reference proteome</keyword>
<dbReference type="PANTHER" id="PTHR32089">
    <property type="entry name" value="METHYL-ACCEPTING CHEMOTAXIS PROTEIN MCPB"/>
    <property type="match status" value="1"/>
</dbReference>
<sequence>MSEREGNETGTMVDQVASIAGGLGLELTDVAGHVESIARDVEEQASALNELSSQADRVSERNHRILEMAASARETASGACQEVAGSRETMDSGLEKIRNLVQSVNDIESQLSGLQEALDKVSRVAAGIDAIAKQTNLLALNATIEAARAGEAGKGFAVVAGEVKELAGQTSKATAEIDETLNQLTSQARQLMSMGSESTQQAEAVREGTESLDGLLSNLQQAMEAVDGRAGDIAKDAGDIDEGSRQLAETLNGMTGGISRSGETLNESRDRINKLIATGEDLLGLVADSEDNTLDRPFIQLARETAERCSTALDEAVGEGAITRDRLFSRDYQLIPGSNPEQYMAPFTELADRLFPEFQEAVLDKDERIVFCACIDTQGYIPTHNRKFSKPQGDDPVWNNANCRNRRLFNDRVGLAAGQNTKPFLLQTYRRDMGGGQFVLMKDVSVPVHVGGEHWGAVRLAYRPEG</sequence>
<evidence type="ECO:0000313" key="7">
    <source>
        <dbReference type="Proteomes" id="UP001595799"/>
    </source>
</evidence>
<dbReference type="Proteomes" id="UP001595799">
    <property type="component" value="Unassembled WGS sequence"/>
</dbReference>
<name>A0ABV8UPD0_9PROT</name>
<evidence type="ECO:0000256" key="2">
    <source>
        <dbReference type="ARBA" id="ARBA00029447"/>
    </source>
</evidence>
<evidence type="ECO:0000256" key="1">
    <source>
        <dbReference type="ARBA" id="ARBA00023224"/>
    </source>
</evidence>
<dbReference type="PROSITE" id="PS50111">
    <property type="entry name" value="CHEMOTAXIS_TRANSDUC_2"/>
    <property type="match status" value="1"/>
</dbReference>
<proteinExistence type="inferred from homology"/>
<dbReference type="SMART" id="SM00283">
    <property type="entry name" value="MA"/>
    <property type="match status" value="1"/>
</dbReference>
<accession>A0ABV8UPD0</accession>
<protein>
    <submittedName>
        <fullName evidence="6">Methyl-accepting chemotaxis protein</fullName>
    </submittedName>
</protein>
<dbReference type="InterPro" id="IPR004090">
    <property type="entry name" value="Chemotax_Me-accpt_rcpt"/>
</dbReference>
<organism evidence="6 7">
    <name type="scientific">Fodinicurvata halophila</name>
    <dbReference type="NCBI Taxonomy" id="1419723"/>
    <lineage>
        <taxon>Bacteria</taxon>
        <taxon>Pseudomonadati</taxon>
        <taxon>Pseudomonadota</taxon>
        <taxon>Alphaproteobacteria</taxon>
        <taxon>Rhodospirillales</taxon>
        <taxon>Rhodovibrionaceae</taxon>
        <taxon>Fodinicurvata</taxon>
    </lineage>
</organism>
<keyword evidence="4" id="KW-0175">Coiled coil</keyword>
<reference evidence="7" key="1">
    <citation type="journal article" date="2019" name="Int. J. Syst. Evol. Microbiol.">
        <title>The Global Catalogue of Microorganisms (GCM) 10K type strain sequencing project: providing services to taxonomists for standard genome sequencing and annotation.</title>
        <authorList>
            <consortium name="The Broad Institute Genomics Platform"/>
            <consortium name="The Broad Institute Genome Sequencing Center for Infectious Disease"/>
            <person name="Wu L."/>
            <person name="Ma J."/>
        </authorList>
    </citation>
    <scope>NUCLEOTIDE SEQUENCE [LARGE SCALE GENOMIC DNA]</scope>
    <source>
        <strain evidence="7">CECT 8472</strain>
    </source>
</reference>
<dbReference type="RefSeq" id="WP_382423513.1">
    <property type="nucleotide sequence ID" value="NZ_JBHSCW010000011.1"/>
</dbReference>
<comment type="caution">
    <text evidence="6">The sequence shown here is derived from an EMBL/GenBank/DDBJ whole genome shotgun (WGS) entry which is preliminary data.</text>
</comment>
<dbReference type="EMBL" id="JBHSCW010000011">
    <property type="protein sequence ID" value="MFC4353137.1"/>
    <property type="molecule type" value="Genomic_DNA"/>
</dbReference>
<evidence type="ECO:0000313" key="6">
    <source>
        <dbReference type="EMBL" id="MFC4353137.1"/>
    </source>
</evidence>
<evidence type="ECO:0000256" key="4">
    <source>
        <dbReference type="SAM" id="Coils"/>
    </source>
</evidence>
<evidence type="ECO:0000256" key="3">
    <source>
        <dbReference type="PROSITE-ProRule" id="PRU00284"/>
    </source>
</evidence>
<feature type="coiled-coil region" evidence="4">
    <location>
        <begin position="97"/>
        <end position="124"/>
    </location>
</feature>
<dbReference type="PRINTS" id="PR00260">
    <property type="entry name" value="CHEMTRNSDUCR"/>
</dbReference>
<comment type="similarity">
    <text evidence="2">Belongs to the methyl-accepting chemotaxis (MCP) protein family.</text>
</comment>
<dbReference type="PANTHER" id="PTHR32089:SF112">
    <property type="entry name" value="LYSOZYME-LIKE PROTEIN-RELATED"/>
    <property type="match status" value="1"/>
</dbReference>
<dbReference type="Pfam" id="PF00015">
    <property type="entry name" value="MCPsignal"/>
    <property type="match status" value="1"/>
</dbReference>
<dbReference type="InterPro" id="IPR004089">
    <property type="entry name" value="MCPsignal_dom"/>
</dbReference>
<gene>
    <name evidence="6" type="ORF">ACFOW6_16425</name>
</gene>
<dbReference type="Gene3D" id="1.10.287.950">
    <property type="entry name" value="Methyl-accepting chemotaxis protein"/>
    <property type="match status" value="1"/>
</dbReference>